<organism evidence="1 2">
    <name type="scientific">Amylocarpus encephaloides</name>
    <dbReference type="NCBI Taxonomy" id="45428"/>
    <lineage>
        <taxon>Eukaryota</taxon>
        <taxon>Fungi</taxon>
        <taxon>Dikarya</taxon>
        <taxon>Ascomycota</taxon>
        <taxon>Pezizomycotina</taxon>
        <taxon>Leotiomycetes</taxon>
        <taxon>Helotiales</taxon>
        <taxon>Helotiales incertae sedis</taxon>
        <taxon>Amylocarpus</taxon>
    </lineage>
</organism>
<name>A0A9P7YHD9_9HELO</name>
<gene>
    <name evidence="1" type="ORF">BJ875DRAFT_379396</name>
</gene>
<protein>
    <submittedName>
        <fullName evidence="1">Uncharacterized protein</fullName>
    </submittedName>
</protein>
<keyword evidence="2" id="KW-1185">Reference proteome</keyword>
<sequence>MNSTRPPLAQPPTQSPVSWQTIFWTLIPLAISAMSQPGGRVCGLPSRYRTYLRCSPLFCLADVAAIVTRLGVISGYHSLPFSTAVAVVIHERYTDCATTVEINEGESHASESLEKMTWLRWLWFLLGTLPPAIKLMSMRGVGWVQAWGMMFLISWMGNELLIL</sequence>
<proteinExistence type="predicted"/>
<dbReference type="Proteomes" id="UP000824998">
    <property type="component" value="Unassembled WGS sequence"/>
</dbReference>
<evidence type="ECO:0000313" key="1">
    <source>
        <dbReference type="EMBL" id="KAG9233043.1"/>
    </source>
</evidence>
<evidence type="ECO:0000313" key="2">
    <source>
        <dbReference type="Proteomes" id="UP000824998"/>
    </source>
</evidence>
<feature type="non-terminal residue" evidence="1">
    <location>
        <position position="163"/>
    </location>
</feature>
<dbReference type="OrthoDB" id="2847781at2759"/>
<dbReference type="EMBL" id="MU251518">
    <property type="protein sequence ID" value="KAG9233043.1"/>
    <property type="molecule type" value="Genomic_DNA"/>
</dbReference>
<dbReference type="AlphaFoldDB" id="A0A9P7YHD9"/>
<comment type="caution">
    <text evidence="1">The sequence shown here is derived from an EMBL/GenBank/DDBJ whole genome shotgun (WGS) entry which is preliminary data.</text>
</comment>
<reference evidence="1" key="1">
    <citation type="journal article" date="2021" name="IMA Fungus">
        <title>Genomic characterization of three marine fungi, including Emericellopsis atlantica sp. nov. with signatures of a generalist lifestyle and marine biomass degradation.</title>
        <authorList>
            <person name="Hagestad O.C."/>
            <person name="Hou L."/>
            <person name="Andersen J.H."/>
            <person name="Hansen E.H."/>
            <person name="Altermark B."/>
            <person name="Li C."/>
            <person name="Kuhnert E."/>
            <person name="Cox R.J."/>
            <person name="Crous P.W."/>
            <person name="Spatafora J.W."/>
            <person name="Lail K."/>
            <person name="Amirebrahimi M."/>
            <person name="Lipzen A."/>
            <person name="Pangilinan J."/>
            <person name="Andreopoulos W."/>
            <person name="Hayes R.D."/>
            <person name="Ng V."/>
            <person name="Grigoriev I.V."/>
            <person name="Jackson S.A."/>
            <person name="Sutton T.D.S."/>
            <person name="Dobson A.D.W."/>
            <person name="Rama T."/>
        </authorList>
    </citation>
    <scope>NUCLEOTIDE SEQUENCE</scope>
    <source>
        <strain evidence="1">TRa018bII</strain>
    </source>
</reference>
<accession>A0A9P7YHD9</accession>